<dbReference type="AlphaFoldDB" id="A0A6N3A4E7"/>
<dbReference type="Pfam" id="PF03551">
    <property type="entry name" value="PadR"/>
    <property type="match status" value="1"/>
</dbReference>
<protein>
    <submittedName>
        <fullName evidence="2">Transcriptional regulator PadR-like family protein</fullName>
    </submittedName>
</protein>
<feature type="domain" description="Transcription regulator PadR N-terminal" evidence="1">
    <location>
        <begin position="20"/>
        <end position="90"/>
    </location>
</feature>
<dbReference type="SUPFAM" id="SSF46785">
    <property type="entry name" value="Winged helix' DNA-binding domain"/>
    <property type="match status" value="1"/>
</dbReference>
<gene>
    <name evidence="2" type="ORF">LRLFYP97_02020</name>
</gene>
<organism evidence="2">
    <name type="scientific">Lacticaseibacillus rhamnosus</name>
    <name type="common">Lactobacillus rhamnosus</name>
    <dbReference type="NCBI Taxonomy" id="47715"/>
    <lineage>
        <taxon>Bacteria</taxon>
        <taxon>Bacillati</taxon>
        <taxon>Bacillota</taxon>
        <taxon>Bacilli</taxon>
        <taxon>Lactobacillales</taxon>
        <taxon>Lactobacillaceae</taxon>
        <taxon>Lacticaseibacillus</taxon>
    </lineage>
</organism>
<dbReference type="InterPro" id="IPR036390">
    <property type="entry name" value="WH_DNA-bd_sf"/>
</dbReference>
<accession>A0A6N3A4E7</accession>
<dbReference type="InterPro" id="IPR036388">
    <property type="entry name" value="WH-like_DNA-bd_sf"/>
</dbReference>
<dbReference type="PANTHER" id="PTHR33169">
    <property type="entry name" value="PADR-FAMILY TRANSCRIPTIONAL REGULATOR"/>
    <property type="match status" value="1"/>
</dbReference>
<name>A0A6N3A4E7_LACRH</name>
<proteinExistence type="predicted"/>
<dbReference type="InterPro" id="IPR052509">
    <property type="entry name" value="Metal_resp_DNA-bind_regulator"/>
</dbReference>
<dbReference type="PANTHER" id="PTHR33169:SF14">
    <property type="entry name" value="TRANSCRIPTIONAL REGULATOR RV3488"/>
    <property type="match status" value="1"/>
</dbReference>
<dbReference type="EMBL" id="CACRTK010000036">
    <property type="protein sequence ID" value="VYT85207.1"/>
    <property type="molecule type" value="Genomic_DNA"/>
</dbReference>
<sequence>MHVAADANSQMLKGILQGCLLILLARKEQYGYAISESLDLFGFGDVPKGTIYPLLMTMEKKGLLVSHMRPSPDGPQRKYYAVTPLGETARQTFMVQWSELKDHVEQLIADRPEK</sequence>
<evidence type="ECO:0000313" key="2">
    <source>
        <dbReference type="EMBL" id="VYT85207.1"/>
    </source>
</evidence>
<reference evidence="2" key="1">
    <citation type="submission" date="2019-11" db="EMBL/GenBank/DDBJ databases">
        <authorList>
            <person name="Feng L."/>
        </authorList>
    </citation>
    <scope>NUCLEOTIDE SEQUENCE</scope>
    <source>
        <strain evidence="2">LrhamnosusLFYP97</strain>
    </source>
</reference>
<dbReference type="InterPro" id="IPR005149">
    <property type="entry name" value="Tscrpt_reg_PadR_N"/>
</dbReference>
<evidence type="ECO:0000259" key="1">
    <source>
        <dbReference type="Pfam" id="PF03551"/>
    </source>
</evidence>
<dbReference type="Gene3D" id="1.10.10.10">
    <property type="entry name" value="Winged helix-like DNA-binding domain superfamily/Winged helix DNA-binding domain"/>
    <property type="match status" value="1"/>
</dbReference>